<dbReference type="AlphaFoldDB" id="A0A9Q4FYY2"/>
<evidence type="ECO:0000313" key="2">
    <source>
        <dbReference type="EMBL" id="MCR6098175.1"/>
    </source>
</evidence>
<name>A0A9Q4FYY2_SALAG</name>
<keyword evidence="3" id="KW-1185">Reference proteome</keyword>
<dbReference type="EMBL" id="JABXYM010000001">
    <property type="protein sequence ID" value="MCR6098175.1"/>
    <property type="molecule type" value="Genomic_DNA"/>
</dbReference>
<reference evidence="2" key="1">
    <citation type="submission" date="2020-06" db="EMBL/GenBank/DDBJ databases">
        <title>Insight into the genomes of haloalkaliphilic bacilli from Kenyan soda lakes.</title>
        <authorList>
            <person name="Mwirichia R."/>
            <person name="Villamizar G.C."/>
            <person name="Poehlein A."/>
            <person name="Mugweru J."/>
            <person name="Kipnyargis A."/>
            <person name="Kiplimo D."/>
            <person name="Orwa P."/>
            <person name="Daniel R."/>
        </authorList>
    </citation>
    <scope>NUCLEOTIDE SEQUENCE</scope>
    <source>
        <strain evidence="2">B1096_S55</strain>
    </source>
</reference>
<keyword evidence="1" id="KW-0472">Membrane</keyword>
<feature type="transmembrane region" description="Helical" evidence="1">
    <location>
        <begin position="7"/>
        <end position="25"/>
    </location>
</feature>
<dbReference type="RefSeq" id="WP_257822550.1">
    <property type="nucleotide sequence ID" value="NZ_JABXYM010000001.1"/>
</dbReference>
<evidence type="ECO:0000313" key="3">
    <source>
        <dbReference type="Proteomes" id="UP001057753"/>
    </source>
</evidence>
<dbReference type="Proteomes" id="UP001057753">
    <property type="component" value="Unassembled WGS sequence"/>
</dbReference>
<organism evidence="2 3">
    <name type="scientific">Salipaludibacillus agaradhaerens</name>
    <name type="common">Bacillus agaradhaerens</name>
    <dbReference type="NCBI Taxonomy" id="76935"/>
    <lineage>
        <taxon>Bacteria</taxon>
        <taxon>Bacillati</taxon>
        <taxon>Bacillota</taxon>
        <taxon>Bacilli</taxon>
        <taxon>Bacillales</taxon>
        <taxon>Bacillaceae</taxon>
    </lineage>
</organism>
<comment type="caution">
    <text evidence="2">The sequence shown here is derived from an EMBL/GenBank/DDBJ whole genome shotgun (WGS) entry which is preliminary data.</text>
</comment>
<sequence length="104" mass="12133">MKRKFRIIISIILMIGIGISGYIFYAKNKLESDVIEHVMVEMNIPTESIESSEAFIANLPGLRNYMVSIKIENDTNTYFYYKNKNDDIILESYTDENGEEYIMD</sequence>
<proteinExistence type="predicted"/>
<keyword evidence="1" id="KW-0812">Transmembrane</keyword>
<keyword evidence="1" id="KW-1133">Transmembrane helix</keyword>
<protein>
    <recommendedName>
        <fullName evidence="4">DUF3139 domain-containing protein</fullName>
    </recommendedName>
</protein>
<accession>A0A9Q4FYY2</accession>
<evidence type="ECO:0008006" key="4">
    <source>
        <dbReference type="Google" id="ProtNLM"/>
    </source>
</evidence>
<evidence type="ECO:0000256" key="1">
    <source>
        <dbReference type="SAM" id="Phobius"/>
    </source>
</evidence>
<gene>
    <name evidence="2" type="ORF">HXA33_16665</name>
</gene>